<feature type="compositionally biased region" description="Low complexity" evidence="9">
    <location>
        <begin position="246"/>
        <end position="256"/>
    </location>
</feature>
<keyword evidence="12" id="KW-1185">Reference proteome</keyword>
<dbReference type="CDD" id="cd03213">
    <property type="entry name" value="ABCG_EPDR"/>
    <property type="match status" value="1"/>
</dbReference>
<reference evidence="13" key="1">
    <citation type="submission" date="2016-11" db="UniProtKB">
        <authorList>
            <consortium name="WormBaseParasite"/>
        </authorList>
    </citation>
    <scope>IDENTIFICATION</scope>
</reference>
<feature type="transmembrane region" description="Helical" evidence="10">
    <location>
        <begin position="882"/>
        <end position="903"/>
    </location>
</feature>
<feature type="transmembrane region" description="Helical" evidence="10">
    <location>
        <begin position="909"/>
        <end position="933"/>
    </location>
</feature>
<feature type="compositionally biased region" description="Polar residues" evidence="9">
    <location>
        <begin position="36"/>
        <end position="54"/>
    </location>
</feature>
<sequence>MMTNPSLDADAASMVSGSVISGSFAAADSILQPASSQHQSAVPTAATTNHSAPISKSKLPFKPSRMSAAATSANSSTAAPRSLPLPLQPRLVVAAAALVKTVLLLLARLTHLGSLSWATDLWNRTNLGAEFDEPQHHQHHQHQHQHHPSAVAAAATTTILQAGQFLRDQLPTGLHLQRQQRRDAMGKPLLNLDGSQHSLRDVQLGVDATSPAASPLPVEAQVHNRTESGVSFDAPPPSHFRHDQPYQHQPHQQPQPAMLPVPQSGAKLSTVASFASTADGCYSRELAASNGDLSVGGVGGGGNSGAAESLQVVSRRSNRPRYEPGGSGSGGGDNGASTSSVFVNYDSIDTIPQDRRTSSSASRNGSVITFRNINYTVLVKRYPWSKAEKRVVLQSVSGIMRPGLNAIMGPTGSGKSSLLDVLAGRKDPQFLRGEVLVDGAEQPENFKCVSGYVVQDDIVMGTLTVRENLRFSAALRLPGSVTDLERRRKVESVIEELGLSKVADSKIGTELIRGVSGGERKRTNIGMELITDPSVLFLDEPTTGLDAFTAGSVLRTLRNLANAGRTIVFSIHQPKYSIYRLFDNLTLVVAGRIIYHGPAGDMPLRYFANIGYHCEAHNSPPDFFMDIVHGEVPVTNAGGEGGRAALISGGGSGGDFDDCNELPMIRQNFVPTAQVTKRDSVIDTDIQKSHSAAIGQQLIERWQQCPMAHRVEQQVEEIYQQSLRMGNGGEGSHVKVKKGAWVGYPTGLWNQVVWVSWRTALNLFRNPQSSIIQLVVYLFFGISIGTVFFGLDTSLESGIQNRQGLFFFLILQMVFVNLGAIEVFIKERVIFIHENSSGFYRVSVYFLAKIFCDMLPIKTLPVVLFMPIVYFMSRLKLDAGAFFFYELNLVLATCAACGVAFFVSASVSVFGIANIFISIIYVFMMVFGGFLMNISSMGDWLAWCKYFSVFNYAYAGLSVNEFVGLDFCPMRNTTNVTRTCKSGYVVLSDQQIAYKTGWDLWSNEFGMLLITMFFLALCYIQLRRIKKYK</sequence>
<dbReference type="GO" id="GO:0016324">
    <property type="term" value="C:apical plasma membrane"/>
    <property type="evidence" value="ECO:0007669"/>
    <property type="project" value="UniProtKB-ARBA"/>
</dbReference>
<feature type="region of interest" description="Disordered" evidence="9">
    <location>
        <begin position="228"/>
        <end position="264"/>
    </location>
</feature>
<dbReference type="SMART" id="SM00382">
    <property type="entry name" value="AAA"/>
    <property type="match status" value="1"/>
</dbReference>
<dbReference type="InterPro" id="IPR013525">
    <property type="entry name" value="ABC2_TM"/>
</dbReference>
<dbReference type="WBParaSite" id="maker-uti_cns_0003006-snap-gene-0.9-mRNA-1">
    <property type="protein sequence ID" value="maker-uti_cns_0003006-snap-gene-0.9-mRNA-1"/>
    <property type="gene ID" value="maker-uti_cns_0003006-snap-gene-0.9"/>
</dbReference>
<dbReference type="SUPFAM" id="SSF52540">
    <property type="entry name" value="P-loop containing nucleoside triphosphate hydrolases"/>
    <property type="match status" value="1"/>
</dbReference>
<evidence type="ECO:0000256" key="1">
    <source>
        <dbReference type="ARBA" id="ARBA00004141"/>
    </source>
</evidence>
<evidence type="ECO:0000256" key="10">
    <source>
        <dbReference type="SAM" id="Phobius"/>
    </source>
</evidence>
<dbReference type="Proteomes" id="UP000095280">
    <property type="component" value="Unplaced"/>
</dbReference>
<dbReference type="PROSITE" id="PS50893">
    <property type="entry name" value="ABC_TRANSPORTER_2"/>
    <property type="match status" value="1"/>
</dbReference>
<keyword evidence="8 10" id="KW-0472">Membrane</keyword>
<feature type="domain" description="ABC transporter" evidence="11">
    <location>
        <begin position="368"/>
        <end position="615"/>
    </location>
</feature>
<feature type="region of interest" description="Disordered" evidence="9">
    <location>
        <begin position="293"/>
        <end position="339"/>
    </location>
</feature>
<feature type="compositionally biased region" description="Gly residues" evidence="9">
    <location>
        <begin position="325"/>
        <end position="334"/>
    </location>
</feature>
<dbReference type="PANTHER" id="PTHR48041">
    <property type="entry name" value="ABC TRANSPORTER G FAMILY MEMBER 28"/>
    <property type="match status" value="1"/>
</dbReference>
<protein>
    <submittedName>
        <fullName evidence="13">Broad substrate specificity ATP-binding cassette transporter ABCG2</fullName>
    </submittedName>
</protein>
<accession>A0A1I8GT79</accession>
<evidence type="ECO:0000256" key="5">
    <source>
        <dbReference type="ARBA" id="ARBA00022741"/>
    </source>
</evidence>
<dbReference type="GO" id="GO:0005524">
    <property type="term" value="F:ATP binding"/>
    <property type="evidence" value="ECO:0007669"/>
    <property type="project" value="UniProtKB-KW"/>
</dbReference>
<organism evidence="12 13">
    <name type="scientific">Macrostomum lignano</name>
    <dbReference type="NCBI Taxonomy" id="282301"/>
    <lineage>
        <taxon>Eukaryota</taxon>
        <taxon>Metazoa</taxon>
        <taxon>Spiralia</taxon>
        <taxon>Lophotrochozoa</taxon>
        <taxon>Platyhelminthes</taxon>
        <taxon>Rhabditophora</taxon>
        <taxon>Macrostomorpha</taxon>
        <taxon>Macrostomida</taxon>
        <taxon>Macrostomidae</taxon>
        <taxon>Macrostomum</taxon>
    </lineage>
</organism>
<evidence type="ECO:0000256" key="4">
    <source>
        <dbReference type="ARBA" id="ARBA00022692"/>
    </source>
</evidence>
<dbReference type="GO" id="GO:0015562">
    <property type="term" value="F:efflux transmembrane transporter activity"/>
    <property type="evidence" value="ECO:0007669"/>
    <property type="project" value="UniProtKB-ARBA"/>
</dbReference>
<dbReference type="InterPro" id="IPR003439">
    <property type="entry name" value="ABC_transporter-like_ATP-bd"/>
</dbReference>
<dbReference type="InterPro" id="IPR050352">
    <property type="entry name" value="ABCG_transporters"/>
</dbReference>
<feature type="compositionally biased region" description="Gly residues" evidence="9">
    <location>
        <begin position="294"/>
        <end position="304"/>
    </location>
</feature>
<dbReference type="InterPro" id="IPR027417">
    <property type="entry name" value="P-loop_NTPase"/>
</dbReference>
<dbReference type="GO" id="GO:0016887">
    <property type="term" value="F:ATP hydrolysis activity"/>
    <property type="evidence" value="ECO:0007669"/>
    <property type="project" value="InterPro"/>
</dbReference>
<feature type="transmembrane region" description="Helical" evidence="10">
    <location>
        <begin position="1005"/>
        <end position="1022"/>
    </location>
</feature>
<proteinExistence type="inferred from homology"/>
<evidence type="ECO:0000256" key="7">
    <source>
        <dbReference type="ARBA" id="ARBA00022989"/>
    </source>
</evidence>
<evidence type="ECO:0000313" key="12">
    <source>
        <dbReference type="Proteomes" id="UP000095280"/>
    </source>
</evidence>
<evidence type="ECO:0000256" key="2">
    <source>
        <dbReference type="ARBA" id="ARBA00005814"/>
    </source>
</evidence>
<dbReference type="Pfam" id="PF01061">
    <property type="entry name" value="ABC2_membrane"/>
    <property type="match status" value="1"/>
</dbReference>
<evidence type="ECO:0000259" key="11">
    <source>
        <dbReference type="PROSITE" id="PS50893"/>
    </source>
</evidence>
<dbReference type="Pfam" id="PF00005">
    <property type="entry name" value="ABC_tran"/>
    <property type="match status" value="1"/>
</dbReference>
<dbReference type="FunFam" id="3.40.50.300:FF:000622">
    <property type="entry name" value="ATP-binding cassette sub-family G member 2"/>
    <property type="match status" value="1"/>
</dbReference>
<evidence type="ECO:0000313" key="13">
    <source>
        <dbReference type="WBParaSite" id="maker-uti_cns_0003006-snap-gene-0.9-mRNA-1"/>
    </source>
</evidence>
<dbReference type="PANTHER" id="PTHR48041:SF116">
    <property type="entry name" value="PROTEIN BROWN"/>
    <property type="match status" value="1"/>
</dbReference>
<keyword evidence="5" id="KW-0547">Nucleotide-binding</keyword>
<name>A0A1I8GT79_9PLAT</name>
<dbReference type="AlphaFoldDB" id="A0A1I8GT79"/>
<keyword evidence="4 10" id="KW-0812">Transmembrane</keyword>
<comment type="similarity">
    <text evidence="2">Belongs to the ABC transporter superfamily. ABCG family. Eye pigment precursor importer (TC 3.A.1.204) subfamily.</text>
</comment>
<evidence type="ECO:0000256" key="6">
    <source>
        <dbReference type="ARBA" id="ARBA00022840"/>
    </source>
</evidence>
<evidence type="ECO:0000256" key="8">
    <source>
        <dbReference type="ARBA" id="ARBA00023136"/>
    </source>
</evidence>
<comment type="subcellular location">
    <subcellularLocation>
        <location evidence="1">Membrane</location>
        <topology evidence="1">Multi-pass membrane protein</topology>
    </subcellularLocation>
</comment>
<keyword evidence="6" id="KW-0067">ATP-binding</keyword>
<feature type="transmembrane region" description="Helical" evidence="10">
    <location>
        <begin position="771"/>
        <end position="792"/>
    </location>
</feature>
<evidence type="ECO:0000256" key="9">
    <source>
        <dbReference type="SAM" id="MobiDB-lite"/>
    </source>
</evidence>
<keyword evidence="3" id="KW-0813">Transport</keyword>
<dbReference type="InterPro" id="IPR003593">
    <property type="entry name" value="AAA+_ATPase"/>
</dbReference>
<dbReference type="GO" id="GO:0140359">
    <property type="term" value="F:ABC-type transporter activity"/>
    <property type="evidence" value="ECO:0007669"/>
    <property type="project" value="InterPro"/>
</dbReference>
<dbReference type="GO" id="GO:0008514">
    <property type="term" value="F:organic anion transmembrane transporter activity"/>
    <property type="evidence" value="ECO:0007669"/>
    <property type="project" value="UniProtKB-ARBA"/>
</dbReference>
<evidence type="ECO:0000256" key="3">
    <source>
        <dbReference type="ARBA" id="ARBA00022448"/>
    </source>
</evidence>
<keyword evidence="7 10" id="KW-1133">Transmembrane helix</keyword>
<feature type="region of interest" description="Disordered" evidence="9">
    <location>
        <begin position="36"/>
        <end position="82"/>
    </location>
</feature>
<feature type="transmembrane region" description="Helical" evidence="10">
    <location>
        <begin position="804"/>
        <end position="825"/>
    </location>
</feature>
<dbReference type="Gene3D" id="3.40.50.300">
    <property type="entry name" value="P-loop containing nucleotide triphosphate hydrolases"/>
    <property type="match status" value="1"/>
</dbReference>
<feature type="compositionally biased region" description="Low complexity" evidence="9">
    <location>
        <begin position="64"/>
        <end position="82"/>
    </location>
</feature>